<dbReference type="PANTHER" id="PTHR41237:SF1">
    <property type="entry name" value="SMALL RIBOSOMAL SUBUNIT PROTEIN BS21M"/>
    <property type="match status" value="1"/>
</dbReference>
<dbReference type="GeneID" id="28900944"/>
<dbReference type="OrthoDB" id="2501249at2759"/>
<dbReference type="InterPro" id="IPR001911">
    <property type="entry name" value="Ribosomal_bS21"/>
</dbReference>
<proteinExistence type="inferred from homology"/>
<reference evidence="5 6" key="1">
    <citation type="journal article" date="2016" name="Fungal Biol.">
        <title>The genome of Xylona heveae provides a window into fungal endophytism.</title>
        <authorList>
            <person name="Gazis R."/>
            <person name="Kuo A."/>
            <person name="Riley R."/>
            <person name="LaButti K."/>
            <person name="Lipzen A."/>
            <person name="Lin J."/>
            <person name="Amirebrahimi M."/>
            <person name="Hesse C.N."/>
            <person name="Spatafora J.W."/>
            <person name="Henrissat B."/>
            <person name="Hainaut M."/>
            <person name="Grigoriev I.V."/>
            <person name="Hibbett D.S."/>
        </authorList>
    </citation>
    <scope>NUCLEOTIDE SEQUENCE [LARGE SCALE GENOMIC DNA]</scope>
    <source>
        <strain evidence="5 6">TC161</strain>
    </source>
</reference>
<feature type="compositionally biased region" description="Polar residues" evidence="4">
    <location>
        <begin position="46"/>
        <end position="69"/>
    </location>
</feature>
<evidence type="ECO:0000313" key="5">
    <source>
        <dbReference type="EMBL" id="KZF25426.1"/>
    </source>
</evidence>
<accession>A0A165IUZ3</accession>
<dbReference type="GO" id="GO:0005763">
    <property type="term" value="C:mitochondrial small ribosomal subunit"/>
    <property type="evidence" value="ECO:0007669"/>
    <property type="project" value="TreeGrafter"/>
</dbReference>
<evidence type="ECO:0000256" key="3">
    <source>
        <dbReference type="ARBA" id="ARBA00023274"/>
    </source>
</evidence>
<organism evidence="5 6">
    <name type="scientific">Xylona heveae (strain CBS 132557 / TC161)</name>
    <dbReference type="NCBI Taxonomy" id="1328760"/>
    <lineage>
        <taxon>Eukaryota</taxon>
        <taxon>Fungi</taxon>
        <taxon>Dikarya</taxon>
        <taxon>Ascomycota</taxon>
        <taxon>Pezizomycotina</taxon>
        <taxon>Xylonomycetes</taxon>
        <taxon>Xylonales</taxon>
        <taxon>Xylonaceae</taxon>
        <taxon>Xylona</taxon>
    </lineage>
</organism>
<dbReference type="STRING" id="1328760.A0A165IUZ3"/>
<dbReference type="InParanoid" id="A0A165IUZ3"/>
<dbReference type="InterPro" id="IPR052837">
    <property type="entry name" value="Mitoribosomal_bS21"/>
</dbReference>
<keyword evidence="6" id="KW-1185">Reference proteome</keyword>
<feature type="region of interest" description="Disordered" evidence="4">
    <location>
        <begin position="46"/>
        <end position="96"/>
    </location>
</feature>
<feature type="compositionally biased region" description="Polar residues" evidence="4">
    <location>
        <begin position="109"/>
        <end position="146"/>
    </location>
</feature>
<dbReference type="GO" id="GO:0070124">
    <property type="term" value="P:mitochondrial translational initiation"/>
    <property type="evidence" value="ECO:0007669"/>
    <property type="project" value="TreeGrafter"/>
</dbReference>
<dbReference type="Pfam" id="PF01165">
    <property type="entry name" value="Ribosomal_S21"/>
    <property type="match status" value="1"/>
</dbReference>
<evidence type="ECO:0000256" key="2">
    <source>
        <dbReference type="ARBA" id="ARBA00022980"/>
    </source>
</evidence>
<gene>
    <name evidence="5" type="ORF">L228DRAFT_280668</name>
</gene>
<name>A0A165IUZ3_XYLHT</name>
<dbReference type="RefSeq" id="XP_018190981.1">
    <property type="nucleotide sequence ID" value="XM_018335807.1"/>
</dbReference>
<feature type="compositionally biased region" description="Basic and acidic residues" evidence="4">
    <location>
        <begin position="75"/>
        <end position="95"/>
    </location>
</feature>
<dbReference type="EMBL" id="KV407455">
    <property type="protein sequence ID" value="KZF25426.1"/>
    <property type="molecule type" value="Genomic_DNA"/>
</dbReference>
<sequence length="269" mass="29513">MELKRVGDALFRARGSPLSALLTPALCARSSWRANINAWNPLRIQSSSEVQRSFTSSSRCLQEGGSTPNGPVETTKADAEKKSADSPEPAGKESSEDTINSLLAGMTRPASNTAKTSRFSSPNAQAANRPGNSASDMNAAMSQFGTSPRGRVDTSRMLNPLPSDPFNPMSISLGEPPKPPAMPPLRLGPSLGRSVVIEPSRGIDLARGIRLLELKCNRNAVRQDHNRQRFHERPGLKRKRLATQVWRRKFKEGFKATVRKVQDMRKQGW</sequence>
<dbReference type="GO" id="GO:0003735">
    <property type="term" value="F:structural constituent of ribosome"/>
    <property type="evidence" value="ECO:0007669"/>
    <property type="project" value="InterPro"/>
</dbReference>
<dbReference type="AlphaFoldDB" id="A0A165IUZ3"/>
<comment type="similarity">
    <text evidence="1">Belongs to the bacterial ribosomal protein bS21 family.</text>
</comment>
<feature type="region of interest" description="Disordered" evidence="4">
    <location>
        <begin position="109"/>
        <end position="153"/>
    </location>
</feature>
<keyword evidence="2" id="KW-0689">Ribosomal protein</keyword>
<dbReference type="Proteomes" id="UP000076632">
    <property type="component" value="Unassembled WGS sequence"/>
</dbReference>
<evidence type="ECO:0000313" key="6">
    <source>
        <dbReference type="Proteomes" id="UP000076632"/>
    </source>
</evidence>
<dbReference type="OMA" id="RANINAW"/>
<protein>
    <recommendedName>
        <fullName evidence="7">Ribosomal protein S21</fullName>
    </recommendedName>
</protein>
<dbReference type="PANTHER" id="PTHR41237">
    <property type="entry name" value="37S RIBOSOMAL PROTEIN MRP21, MITOCHONDRIAL"/>
    <property type="match status" value="1"/>
</dbReference>
<evidence type="ECO:0008006" key="7">
    <source>
        <dbReference type="Google" id="ProtNLM"/>
    </source>
</evidence>
<evidence type="ECO:0000256" key="1">
    <source>
        <dbReference type="ARBA" id="ARBA00006640"/>
    </source>
</evidence>
<evidence type="ECO:0000256" key="4">
    <source>
        <dbReference type="SAM" id="MobiDB-lite"/>
    </source>
</evidence>
<keyword evidence="3" id="KW-0687">Ribonucleoprotein</keyword>